<dbReference type="EMBL" id="AMRJ01000032">
    <property type="protein sequence ID" value="EKF73172.1"/>
    <property type="molecule type" value="Genomic_DNA"/>
</dbReference>
<feature type="region of interest" description="Disordered" evidence="1">
    <location>
        <begin position="402"/>
        <end position="429"/>
    </location>
</feature>
<dbReference type="PATRIC" id="fig|1177179.3.peg.2933"/>
<dbReference type="Gene3D" id="3.40.50.10610">
    <property type="entry name" value="ABC-type transport auxiliary lipoprotein component"/>
    <property type="match status" value="1"/>
</dbReference>
<evidence type="ECO:0000313" key="4">
    <source>
        <dbReference type="Proteomes" id="UP000010164"/>
    </source>
</evidence>
<keyword evidence="2" id="KW-0732">Signal</keyword>
<keyword evidence="4" id="KW-1185">Reference proteome</keyword>
<protein>
    <submittedName>
        <fullName evidence="3">Uncharacterized protein</fullName>
    </submittedName>
</protein>
<dbReference type="STRING" id="1177179.A11A3_14907"/>
<evidence type="ECO:0000313" key="3">
    <source>
        <dbReference type="EMBL" id="EKF73172.1"/>
    </source>
</evidence>
<comment type="caution">
    <text evidence="3">The sequence shown here is derived from an EMBL/GenBank/DDBJ whole genome shotgun (WGS) entry which is preliminary data.</text>
</comment>
<gene>
    <name evidence="3" type="ORF">A11A3_14907</name>
</gene>
<name>L0WAQ2_9GAMM</name>
<dbReference type="AlphaFoldDB" id="L0WAQ2"/>
<reference evidence="3 4" key="1">
    <citation type="journal article" date="2012" name="J. Bacteriol.">
        <title>Genome Sequence of the Alkane-Degrading Bacterium Alcanivorax hongdengensis Type Strain A-11-3.</title>
        <authorList>
            <person name="Lai Q."/>
            <person name="Shao Z."/>
        </authorList>
    </citation>
    <scope>NUCLEOTIDE SEQUENCE [LARGE SCALE GENOMIC DNA]</scope>
    <source>
        <strain evidence="3 4">A-11-3</strain>
    </source>
</reference>
<dbReference type="Pfam" id="PF03783">
    <property type="entry name" value="CsgG"/>
    <property type="match status" value="1"/>
</dbReference>
<evidence type="ECO:0000256" key="2">
    <source>
        <dbReference type="SAM" id="SignalP"/>
    </source>
</evidence>
<dbReference type="Proteomes" id="UP000010164">
    <property type="component" value="Unassembled WGS sequence"/>
</dbReference>
<dbReference type="GO" id="GO:0030288">
    <property type="term" value="C:outer membrane-bounded periplasmic space"/>
    <property type="evidence" value="ECO:0007669"/>
    <property type="project" value="InterPro"/>
</dbReference>
<dbReference type="InterPro" id="IPR005534">
    <property type="entry name" value="Curli_assmbl/transp-comp_CsgG"/>
</dbReference>
<proteinExistence type="predicted"/>
<sequence>MIKRLFAPLLFVLLLVPLLAQAVTETVSVKASGYGDDPEQAVTNAMVAAVRQAGGVTVAVDPHFRTRVLEWVGHQQGDMSTWVGTRTSVPEPQLPTMGNLKSYTVTAVKKVENDLWRADLDAQVLRNKSLGPDRSHLPAIAITTFDSRQASYSLGDLKVPARQVQQQLRDDLVEAYTQSGRFRVLDRANLDVIDKEQDVVSEGSVAPEELARLGQRKGADLLLVGSIEDFSIGDSEQEFYGAKFSGYKPRVRVRYRLIDTATTEILWSDLYVWNKSEAAIRDMARQANIDDRNHPEYLADDIYPEIARAIAGASTDVLYPVQVIKVAGDTVYLSQGQGRLEKDAQMKVYRPAGSLKDPDTGLTIKLEGESLATLTVSDVRTDYGIAHITEGAGVQVGDRVRSSAMDASDSAGPAGQAASPGSSEAPIQW</sequence>
<dbReference type="RefSeq" id="WP_008930151.1">
    <property type="nucleotide sequence ID" value="NZ_AMRJ01000032.1"/>
</dbReference>
<organism evidence="3 4">
    <name type="scientific">Alcanivorax hongdengensis A-11-3</name>
    <dbReference type="NCBI Taxonomy" id="1177179"/>
    <lineage>
        <taxon>Bacteria</taxon>
        <taxon>Pseudomonadati</taxon>
        <taxon>Pseudomonadota</taxon>
        <taxon>Gammaproteobacteria</taxon>
        <taxon>Oceanospirillales</taxon>
        <taxon>Alcanivoracaceae</taxon>
        <taxon>Alcanivorax</taxon>
    </lineage>
</organism>
<evidence type="ECO:0000256" key="1">
    <source>
        <dbReference type="SAM" id="MobiDB-lite"/>
    </source>
</evidence>
<dbReference type="OrthoDB" id="6073900at2"/>
<feature type="compositionally biased region" description="Low complexity" evidence="1">
    <location>
        <begin position="407"/>
        <end position="429"/>
    </location>
</feature>
<dbReference type="eggNOG" id="COG1462">
    <property type="taxonomic scope" value="Bacteria"/>
</dbReference>
<accession>L0WAQ2</accession>
<feature type="chain" id="PRO_5003948407" evidence="2">
    <location>
        <begin position="23"/>
        <end position="429"/>
    </location>
</feature>
<feature type="signal peptide" evidence="2">
    <location>
        <begin position="1"/>
        <end position="22"/>
    </location>
</feature>